<dbReference type="InterPro" id="IPR036691">
    <property type="entry name" value="Endo/exonu/phosph_ase_sf"/>
</dbReference>
<reference evidence="2 3" key="1">
    <citation type="submission" date="2018-06" db="EMBL/GenBank/DDBJ databases">
        <title>Actinomadura craniellae sp. nov. isolated from marine sponge Craniella sp.</title>
        <authorList>
            <person name="Li L."/>
            <person name="Xu Q.H."/>
            <person name="Lin H.W."/>
            <person name="Lu Y.H."/>
        </authorList>
    </citation>
    <scope>NUCLEOTIDE SEQUENCE [LARGE SCALE GENOMIC DNA]</scope>
    <source>
        <strain evidence="2 3">LHW63021</strain>
    </source>
</reference>
<gene>
    <name evidence="2" type="ORF">DPM19_20580</name>
</gene>
<keyword evidence="2" id="KW-0255">Endonuclease</keyword>
<evidence type="ECO:0000313" key="2">
    <source>
        <dbReference type="EMBL" id="RAY13546.1"/>
    </source>
</evidence>
<dbReference type="Gene3D" id="3.60.10.10">
    <property type="entry name" value="Endonuclease/exonuclease/phosphatase"/>
    <property type="match status" value="1"/>
</dbReference>
<dbReference type="Pfam" id="PF03372">
    <property type="entry name" value="Exo_endo_phos"/>
    <property type="match status" value="1"/>
</dbReference>
<sequence length="580" mass="60754">MAETGHRIHDVQGAGHRSPLAGARVAGVPGVVTAVTGNGFWMQDPRPDRHVATSEGVFVFTRTRPAVAVADSVRVDGRVGEFRAAGAGSADLGRTEIDATATRVLAHGAPLPAPIVLGPGGRRPPDRVIDGGSGSRDMEASGRFDPAGEGADFYESLEGMLLALDDAVAVGPRSQYGEVPVVPAAGAGVRTRRGGIAQRTADPNPERVILAGALAGIPPMNVGDRLAGRTGGVLDYGRGEFRLLPTASPRVLPGGLRPEHTREPRPDELAVATVNLQDLDPDDPPWRFASLARGIAGALRSPDLICVQEVQDNSGPHDDGTVADDQTVSELIAAISAAGGPAYEWRSIDPRDGADGGESGGNARVGFLFRTDRGLAFTDRPDPAAGPSGGGVAAVVRAGGKARLRVSPGMIGRNDPVWAGTRKPLAGEFTWRGRPLIAVANHWSTASGDDPLYGRYQPPRRFAEFRRERQAQAVARFVRSVRTAEPGALVVVAGDLNSTEDSPPLRALTGGTGLVNPLTRLPLADRYTHLADGNSRALDHVLLSPALAGLPHEVDAVHMNAEFAAQSTDHDPVVVRIRLD</sequence>
<organism evidence="2 3">
    <name type="scientific">Actinomadura craniellae</name>
    <dbReference type="NCBI Taxonomy" id="2231787"/>
    <lineage>
        <taxon>Bacteria</taxon>
        <taxon>Bacillati</taxon>
        <taxon>Actinomycetota</taxon>
        <taxon>Actinomycetes</taxon>
        <taxon>Streptosporangiales</taxon>
        <taxon>Thermomonosporaceae</taxon>
        <taxon>Actinomadura</taxon>
    </lineage>
</organism>
<name>A0A365H3F0_9ACTN</name>
<keyword evidence="2" id="KW-0378">Hydrolase</keyword>
<keyword evidence="3" id="KW-1185">Reference proteome</keyword>
<dbReference type="PANTHER" id="PTHR42834:SF1">
    <property type="entry name" value="ENDONUCLEASE_EXONUCLEASE_PHOSPHATASE FAMILY PROTEIN (AFU_ORTHOLOGUE AFUA_3G09210)"/>
    <property type="match status" value="1"/>
</dbReference>
<dbReference type="GO" id="GO:0004519">
    <property type="term" value="F:endonuclease activity"/>
    <property type="evidence" value="ECO:0007669"/>
    <property type="project" value="UniProtKB-KW"/>
</dbReference>
<keyword evidence="2" id="KW-0540">Nuclease</keyword>
<dbReference type="PANTHER" id="PTHR42834">
    <property type="entry name" value="ENDONUCLEASE/EXONUCLEASE/PHOSPHATASE FAMILY PROTEIN (AFU_ORTHOLOGUE AFUA_3G09210)"/>
    <property type="match status" value="1"/>
</dbReference>
<protein>
    <submittedName>
        <fullName evidence="2">Endonuclease/exonuclease/phosphatase</fullName>
    </submittedName>
</protein>
<dbReference type="AlphaFoldDB" id="A0A365H3F0"/>
<dbReference type="SUPFAM" id="SSF56219">
    <property type="entry name" value="DNase I-like"/>
    <property type="match status" value="1"/>
</dbReference>
<comment type="caution">
    <text evidence="2">The sequence shown here is derived from an EMBL/GenBank/DDBJ whole genome shotgun (WGS) entry which is preliminary data.</text>
</comment>
<dbReference type="EMBL" id="QLYX01000009">
    <property type="protein sequence ID" value="RAY13546.1"/>
    <property type="molecule type" value="Genomic_DNA"/>
</dbReference>
<dbReference type="CDD" id="cd04486">
    <property type="entry name" value="YhcR_OBF_like"/>
    <property type="match status" value="1"/>
</dbReference>
<feature type="domain" description="Endonuclease/exonuclease/phosphatase" evidence="1">
    <location>
        <begin position="292"/>
        <end position="557"/>
    </location>
</feature>
<dbReference type="InterPro" id="IPR005135">
    <property type="entry name" value="Endo/exonuclease/phosphatase"/>
</dbReference>
<evidence type="ECO:0000313" key="3">
    <source>
        <dbReference type="Proteomes" id="UP000251891"/>
    </source>
</evidence>
<dbReference type="Proteomes" id="UP000251891">
    <property type="component" value="Unassembled WGS sequence"/>
</dbReference>
<dbReference type="GO" id="GO:0004527">
    <property type="term" value="F:exonuclease activity"/>
    <property type="evidence" value="ECO:0007669"/>
    <property type="project" value="UniProtKB-KW"/>
</dbReference>
<proteinExistence type="predicted"/>
<keyword evidence="2" id="KW-0269">Exonuclease</keyword>
<accession>A0A365H3F0</accession>
<evidence type="ECO:0000259" key="1">
    <source>
        <dbReference type="Pfam" id="PF03372"/>
    </source>
</evidence>